<evidence type="ECO:0000313" key="5">
    <source>
        <dbReference type="EMBL" id="KIK09473.1"/>
    </source>
</evidence>
<dbReference type="HOGENOM" id="CLU_001071_0_0_1"/>
<dbReference type="GO" id="GO:0006999">
    <property type="term" value="P:nuclear pore organization"/>
    <property type="evidence" value="ECO:0007669"/>
    <property type="project" value="TreeGrafter"/>
</dbReference>
<keyword evidence="4" id="KW-0539">Nucleus</keyword>
<evidence type="ECO:0000256" key="1">
    <source>
        <dbReference type="ARBA" id="ARBA00004123"/>
    </source>
</evidence>
<dbReference type="GO" id="GO:0044611">
    <property type="term" value="C:nuclear pore inner ring"/>
    <property type="evidence" value="ECO:0007669"/>
    <property type="project" value="TreeGrafter"/>
</dbReference>
<dbReference type="OrthoDB" id="2019644at2759"/>
<reference evidence="6" key="2">
    <citation type="submission" date="2015-01" db="EMBL/GenBank/DDBJ databases">
        <title>Evolutionary Origins and Diversification of the Mycorrhizal Mutualists.</title>
        <authorList>
            <consortium name="DOE Joint Genome Institute"/>
            <consortium name="Mycorrhizal Genomics Consortium"/>
            <person name="Kohler A."/>
            <person name="Kuo A."/>
            <person name="Nagy L.G."/>
            <person name="Floudas D."/>
            <person name="Copeland A."/>
            <person name="Barry K.W."/>
            <person name="Cichocki N."/>
            <person name="Veneault-Fourrey C."/>
            <person name="LaButti K."/>
            <person name="Lindquist E.A."/>
            <person name="Lipzen A."/>
            <person name="Lundell T."/>
            <person name="Morin E."/>
            <person name="Murat C."/>
            <person name="Riley R."/>
            <person name="Ohm R."/>
            <person name="Sun H."/>
            <person name="Tunlid A."/>
            <person name="Henrissat B."/>
            <person name="Grigoriev I.V."/>
            <person name="Hibbett D.S."/>
            <person name="Martin F."/>
        </authorList>
    </citation>
    <scope>NUCLEOTIDE SEQUENCE [LARGE SCALE GENOMIC DNA]</scope>
    <source>
        <strain evidence="6">LaAM-08-1</strain>
    </source>
</reference>
<reference evidence="5 6" key="1">
    <citation type="submission" date="2014-04" db="EMBL/GenBank/DDBJ databases">
        <authorList>
            <consortium name="DOE Joint Genome Institute"/>
            <person name="Kuo A."/>
            <person name="Kohler A."/>
            <person name="Nagy L.G."/>
            <person name="Floudas D."/>
            <person name="Copeland A."/>
            <person name="Barry K.W."/>
            <person name="Cichocki N."/>
            <person name="Veneault-Fourrey C."/>
            <person name="LaButti K."/>
            <person name="Lindquist E.A."/>
            <person name="Lipzen A."/>
            <person name="Lundell T."/>
            <person name="Morin E."/>
            <person name="Murat C."/>
            <person name="Sun H."/>
            <person name="Tunlid A."/>
            <person name="Henrissat B."/>
            <person name="Grigoriev I.V."/>
            <person name="Hibbett D.S."/>
            <person name="Martin F."/>
            <person name="Nordberg H.P."/>
            <person name="Cantor M.N."/>
            <person name="Hua S.X."/>
        </authorList>
    </citation>
    <scope>NUCLEOTIDE SEQUENCE [LARGE SCALE GENOMIC DNA]</scope>
    <source>
        <strain evidence="5 6">LaAM-08-1</strain>
    </source>
</reference>
<evidence type="ECO:0000256" key="2">
    <source>
        <dbReference type="ARBA" id="ARBA00005892"/>
    </source>
</evidence>
<gene>
    <name evidence="5" type="ORF">K443DRAFT_388065</name>
</gene>
<dbReference type="EMBL" id="KN838538">
    <property type="protein sequence ID" value="KIK09473.1"/>
    <property type="molecule type" value="Genomic_DNA"/>
</dbReference>
<comment type="similarity">
    <text evidence="2">Belongs to the NUP186/NUP192/NUP205 family.</text>
</comment>
<dbReference type="Pfam" id="PF11894">
    <property type="entry name" value="Nup192"/>
    <property type="match status" value="1"/>
</dbReference>
<keyword evidence="6" id="KW-1185">Reference proteome</keyword>
<keyword evidence="3" id="KW-0813">Transport</keyword>
<name>A0A0C9YND6_9AGAR</name>
<dbReference type="PANTHER" id="PTHR31344">
    <property type="entry name" value="NUCLEAR PORE COMPLEX PROTEIN NUP205"/>
    <property type="match status" value="1"/>
</dbReference>
<protein>
    <recommendedName>
        <fullName evidence="7">Nucleoporin</fullName>
    </recommendedName>
</protein>
<proteinExistence type="inferred from homology"/>
<dbReference type="GO" id="GO:0017056">
    <property type="term" value="F:structural constituent of nuclear pore"/>
    <property type="evidence" value="ECO:0007669"/>
    <property type="project" value="TreeGrafter"/>
</dbReference>
<dbReference type="STRING" id="1095629.A0A0C9YND6"/>
<accession>A0A0C9YND6</accession>
<evidence type="ECO:0000313" key="6">
    <source>
        <dbReference type="Proteomes" id="UP000054477"/>
    </source>
</evidence>
<evidence type="ECO:0008006" key="7">
    <source>
        <dbReference type="Google" id="ProtNLM"/>
    </source>
</evidence>
<evidence type="ECO:0000256" key="4">
    <source>
        <dbReference type="ARBA" id="ARBA00023242"/>
    </source>
</evidence>
<dbReference type="PANTHER" id="PTHR31344:SF0">
    <property type="entry name" value="NUCLEAR PORE COMPLEX PROTEIN NUP205"/>
    <property type="match status" value="1"/>
</dbReference>
<organism evidence="5 6">
    <name type="scientific">Laccaria amethystina LaAM-08-1</name>
    <dbReference type="NCBI Taxonomy" id="1095629"/>
    <lineage>
        <taxon>Eukaryota</taxon>
        <taxon>Fungi</taxon>
        <taxon>Dikarya</taxon>
        <taxon>Basidiomycota</taxon>
        <taxon>Agaricomycotina</taxon>
        <taxon>Agaricomycetes</taxon>
        <taxon>Agaricomycetidae</taxon>
        <taxon>Agaricales</taxon>
        <taxon>Agaricineae</taxon>
        <taxon>Hydnangiaceae</taxon>
        <taxon>Laccaria</taxon>
    </lineage>
</organism>
<dbReference type="InterPro" id="IPR021827">
    <property type="entry name" value="Nup186/Nup192/Nup205"/>
</dbReference>
<sequence length="2116" mass="234609">MSSISWLREVLIRALTTPEPEHDEQELFEQLMIQKPRLLKLLDVGPRNPQEQREVESGKITINGKSVAVNSDFARQVIFLSQQLDCSERYVASLLHNVMLRNPNLAPVNCMENTVADFHLYRRHLVDSLRYLLDAAEVAEGAEVLPTYTRLAKFTRDLLGDSGSGSGESAVASGLVKEIEKLDALIGKADIARRSAGSNTIAPSDQGEFTRSSSVACNANYLQGNPQLGYDALNSRYESLNYERRYLATSLCSISRLGFLSVEEIKHLVDLLSTNPTHPLLYYILTTIFLAFDPFDPSSRVGSSRQMLATDNSLLVYMAKKFAPSTSWKEPGLKATLLLKWTMFLTETRHNDASLEHRTGFTTEELETQVWNAVQGDAFGYLAYAVVHLQRKHGSAPAASLVNYPPAEQEQRETPPDDFKLTVISTFETLVRSLITHASSELRKIKQRQEDLVLASARTERNRVPSRFGSSLAPEADKASVTPRQDIAMLYSFIGLLYAALPAERALQFWGAGPSSDSHRVTYLEYVESTSGRLPAFLQWAIWSTSVQDLTMLAALYDMLSGLAKGQQCSELAYNFMARGGEILPGRIGSSSATGPSVSWTVIFSLLESWAASASNPRGQAQPQPLGITQSFGSLQNYAASPPAAQQVTIGPKDVLLSQSFLRLLSTVVTYSVAVRTAISGHAHFRAIPTLISLIPLGIPLELKGALFETLSAFCEPGAGTPGIEICKAVWTLMERLEVINVRAGSTSGFSMALATSKGVELELEQIESVHRLYPATIPFLKLLSTAIHTSKRMPLSDRAAGLEPSNTIPESLGQPYRIPGIGPFTSFVIDTVFANIPNREYAQPSDRWRTNDLCLCYIERALASFNLESLVAAPEDVPIKGESLVPLLIHPGYDIMKRFLTNSPLQSSLLTYIIEGVGGFEKEVPNEEPFFLTTMIRVLRIVHRVLEIQDIFLDVLIPLLSDFNNSATFVGQVNSRSYFTRFDQALSFGPQYAPALAAYMTFATYSEVVLLSIKIMTILSTSTFFSNLVALVERSGDSDRILGGFMHVIGSESMEDVLEAEAVTEQITGAGAPDNSEIPDSLKQATRLAALDLLIQDTASHRPYPNIAHFLLFGSVNGEYQIQDPHALGAQRTSVHVLLDLVNAGVPRSKGKRKERDQENAQVEPLFKSLPALAERCYHVVYQLCVHPRTSEFTTRYLRTREDFFARQLARVPSQAPLTLQEPPIQVIYGDGSRIITTVTSLSSFIRLRSFIFDLVALELHVLTSRNHFKGVLEILEILFGTDFEYEEEYDFPTFHEVGQSQMRIIDFFQSLTFEWSDSLSVEPVTLQFLAQLNLQACVRKDAAGCEIVDRIALLQLLAAAKRALHAQGSIVSAAHGDQLSRETAYILESCAVENHRRKVSHSLVSGFEAWRRLLDLALTKCFDRLPHDHRENMLFDLLHVLPAAIRSPNIEVSTAILLSETVLSLITKLREDRQHHLILQSAGGDTESGSLPAERLYNILRNVLQGILDNNHLELVRGNLYAALINFIHLIGSSNETQLAEAEHKGSSMAFSTFGSDDLFSSSQALVPLDKAGRPQSYPSSLESGCLAVMKPTLERLVTAISRDAIDGTEVWKTVAFMLLDATVQLSGLEKQHIVLSVLNRHGILSNFVHGIKESDTRLQSVLKPDPDDLNPLYVYEAKMSLFIRMAQTRSGAERLLDSQLIPILAQCDYLDARPEADQTFLDQDSFLPSAVQRYHQLFMPALQVIDAITVILGSKHTTASKQAQDFLLSHGATITILLKNQDEYLTSSLLEEIHLILTLCSNVLPSVPSTELLSPNSGFGAIHAAILSLSTRYLIQGRGFIRVTPQTDQEHQAAKTRAFGFASESKFDVSVRRKQRLLRKSIVTYIGAASNFTEPEITLVLSPITLTPRRGDRDSHFSATVPTVGDTLAALDDLCNDLGEVLKQISDISAELSNKEHIGLDNAEEILRDMDSSLLQDLDVEQKRVLICQEFERMQRIARMDAKVLLDTTEMLLLLIWRHLEYYAQPRYMNALPVKVSVSNAMRLLATAEPEAFRADIGAKLAPALERLASLDLDYESFEQDWQGNQGYIEIMSRRLRDSAGLHDEIVQGRAGG</sequence>
<evidence type="ECO:0000256" key="3">
    <source>
        <dbReference type="ARBA" id="ARBA00022448"/>
    </source>
</evidence>
<comment type="subcellular location">
    <subcellularLocation>
        <location evidence="1">Nucleus</location>
    </subcellularLocation>
</comment>
<dbReference type="Proteomes" id="UP000054477">
    <property type="component" value="Unassembled WGS sequence"/>
</dbReference>